<feature type="region of interest" description="Disordered" evidence="4">
    <location>
        <begin position="202"/>
        <end position="222"/>
    </location>
</feature>
<dbReference type="InterPro" id="IPR036259">
    <property type="entry name" value="MFS_trans_sf"/>
</dbReference>
<dbReference type="InterPro" id="IPR011701">
    <property type="entry name" value="MFS"/>
</dbReference>
<dbReference type="Proteomes" id="UP000782554">
    <property type="component" value="Unassembled WGS sequence"/>
</dbReference>
<feature type="transmembrane region" description="Helical" evidence="5">
    <location>
        <begin position="107"/>
        <end position="132"/>
    </location>
</feature>
<evidence type="ECO:0000313" key="8">
    <source>
        <dbReference type="Proteomes" id="UP000782554"/>
    </source>
</evidence>
<feature type="transmembrane region" description="Helical" evidence="5">
    <location>
        <begin position="358"/>
        <end position="378"/>
    </location>
</feature>
<evidence type="ECO:0000256" key="1">
    <source>
        <dbReference type="ARBA" id="ARBA00022692"/>
    </source>
</evidence>
<organism evidence="7 8">
    <name type="scientific">Qipengyuania mesophila</name>
    <dbReference type="NCBI Taxonomy" id="2867246"/>
    <lineage>
        <taxon>Bacteria</taxon>
        <taxon>Pseudomonadati</taxon>
        <taxon>Pseudomonadota</taxon>
        <taxon>Alphaproteobacteria</taxon>
        <taxon>Sphingomonadales</taxon>
        <taxon>Erythrobacteraceae</taxon>
        <taxon>Qipengyuania</taxon>
    </lineage>
</organism>
<dbReference type="RefSeq" id="WP_221603473.1">
    <property type="nucleotide sequence ID" value="NZ_JAIGNU010000002.1"/>
</dbReference>
<dbReference type="PANTHER" id="PTHR23528">
    <property type="match status" value="1"/>
</dbReference>
<evidence type="ECO:0000256" key="2">
    <source>
        <dbReference type="ARBA" id="ARBA00022989"/>
    </source>
</evidence>
<dbReference type="Gene3D" id="1.20.1250.20">
    <property type="entry name" value="MFS general substrate transporter like domains"/>
    <property type="match status" value="1"/>
</dbReference>
<feature type="transmembrane region" description="Helical" evidence="5">
    <location>
        <begin position="319"/>
        <end position="337"/>
    </location>
</feature>
<evidence type="ECO:0000256" key="5">
    <source>
        <dbReference type="SAM" id="Phobius"/>
    </source>
</evidence>
<feature type="transmembrane region" description="Helical" evidence="5">
    <location>
        <begin position="384"/>
        <end position="403"/>
    </location>
</feature>
<feature type="transmembrane region" description="Helical" evidence="5">
    <location>
        <begin position="144"/>
        <end position="168"/>
    </location>
</feature>
<feature type="transmembrane region" description="Helical" evidence="5">
    <location>
        <begin position="174"/>
        <end position="192"/>
    </location>
</feature>
<feature type="transmembrane region" description="Helical" evidence="5">
    <location>
        <begin position="16"/>
        <end position="39"/>
    </location>
</feature>
<evidence type="ECO:0000256" key="3">
    <source>
        <dbReference type="ARBA" id="ARBA00023136"/>
    </source>
</evidence>
<keyword evidence="1 5" id="KW-0812">Transmembrane</keyword>
<feature type="transmembrane region" description="Helical" evidence="5">
    <location>
        <begin position="232"/>
        <end position="253"/>
    </location>
</feature>
<feature type="domain" description="Major facilitator superfamily (MFS) profile" evidence="6">
    <location>
        <begin position="227"/>
        <end position="407"/>
    </location>
</feature>
<dbReference type="CDD" id="cd06174">
    <property type="entry name" value="MFS"/>
    <property type="match status" value="1"/>
</dbReference>
<keyword evidence="2 5" id="KW-1133">Transmembrane helix</keyword>
<dbReference type="EMBL" id="JAIGNU010000002">
    <property type="protein sequence ID" value="MBX7502326.1"/>
    <property type="molecule type" value="Genomic_DNA"/>
</dbReference>
<proteinExistence type="predicted"/>
<reference evidence="7 8" key="1">
    <citation type="submission" date="2021-08" db="EMBL/GenBank/DDBJ databases">
        <title>Comparative Genomics Analysis of the Genus Qipengyuania Reveals Extensive Genetic Diversity and Metabolic Versatility, Including the Description of Fifteen Novel Species.</title>
        <authorList>
            <person name="Liu Y."/>
        </authorList>
    </citation>
    <scope>NUCLEOTIDE SEQUENCE [LARGE SCALE GENOMIC DNA]</scope>
    <source>
        <strain evidence="7 8">YG27</strain>
    </source>
</reference>
<evidence type="ECO:0000259" key="6">
    <source>
        <dbReference type="PROSITE" id="PS50850"/>
    </source>
</evidence>
<dbReference type="Pfam" id="PF07690">
    <property type="entry name" value="MFS_1"/>
    <property type="match status" value="1"/>
</dbReference>
<dbReference type="SUPFAM" id="SSF103473">
    <property type="entry name" value="MFS general substrate transporter"/>
    <property type="match status" value="1"/>
</dbReference>
<feature type="transmembrane region" description="Helical" evidence="5">
    <location>
        <begin position="265"/>
        <end position="283"/>
    </location>
</feature>
<feature type="transmembrane region" description="Helical" evidence="5">
    <location>
        <begin position="85"/>
        <end position="101"/>
    </location>
</feature>
<sequence length="407" mass="42771">MIARPSEPDGNQSTRFLLLYALAAAGGSASYAPFLTLILPLRATDLAGTNAVHLLSTVAFVGAIAASLANIAFGWASDRTRNRRGWIVAGLIASSLLLLFMGQVRSILHLVVLIAAWQVALNMMLNPLAALAGDYVPDHQKGTLGGLLSFAPGLGALVGAIVTIPGLADGQARLALIAAIVMGMVLPVVLLGSPRPMPHLMQSSAAPPPDLARAETQEPEPKHASPQVWRMWLARLLVQVAESALFAFLLLWLHGLDARSSDNTVATLFTAVLILASPLAIVVGRWSDRMARPMLPLVVFAFCGAFGLLVMALSEGALGGIAGYVIFGIAAGVFLALHSSQTLRVLPRPENRGRDLGFFNLTNTIPSLIMPSIALAMIPLFGFQALFLLLAALVGVAGVLLALGRAR</sequence>
<feature type="transmembrane region" description="Helical" evidence="5">
    <location>
        <begin position="51"/>
        <end position="73"/>
    </location>
</feature>
<evidence type="ECO:0000256" key="4">
    <source>
        <dbReference type="SAM" id="MobiDB-lite"/>
    </source>
</evidence>
<feature type="transmembrane region" description="Helical" evidence="5">
    <location>
        <begin position="295"/>
        <end position="313"/>
    </location>
</feature>
<dbReference type="PROSITE" id="PS50850">
    <property type="entry name" value="MFS"/>
    <property type="match status" value="1"/>
</dbReference>
<dbReference type="PANTHER" id="PTHR23528:SF1">
    <property type="entry name" value="MAJOR FACILITATOR SUPERFAMILY (MFS) PROFILE DOMAIN-CONTAINING PROTEIN"/>
    <property type="match status" value="1"/>
</dbReference>
<keyword evidence="8" id="KW-1185">Reference proteome</keyword>
<dbReference type="InterPro" id="IPR020846">
    <property type="entry name" value="MFS_dom"/>
</dbReference>
<feature type="compositionally biased region" description="Basic and acidic residues" evidence="4">
    <location>
        <begin position="212"/>
        <end position="222"/>
    </location>
</feature>
<comment type="caution">
    <text evidence="7">The sequence shown here is derived from an EMBL/GenBank/DDBJ whole genome shotgun (WGS) entry which is preliminary data.</text>
</comment>
<evidence type="ECO:0000313" key="7">
    <source>
        <dbReference type="EMBL" id="MBX7502326.1"/>
    </source>
</evidence>
<protein>
    <submittedName>
        <fullName evidence="7">MFS transporter</fullName>
    </submittedName>
</protein>
<gene>
    <name evidence="7" type="ORF">K3181_12815</name>
</gene>
<keyword evidence="3 5" id="KW-0472">Membrane</keyword>
<accession>A0ABS7JXJ3</accession>
<name>A0ABS7JXJ3_9SPHN</name>